<protein>
    <recommendedName>
        <fullName evidence="7">DNA (cytosine-5-)-methyltransferase</fullName>
    </recommendedName>
</protein>
<dbReference type="GO" id="GO:0032259">
    <property type="term" value="P:methylation"/>
    <property type="evidence" value="ECO:0007669"/>
    <property type="project" value="UniProtKB-KW"/>
</dbReference>
<dbReference type="GO" id="GO:0008168">
    <property type="term" value="F:methyltransferase activity"/>
    <property type="evidence" value="ECO:0007669"/>
    <property type="project" value="UniProtKB-KW"/>
</dbReference>
<feature type="region of interest" description="Disordered" evidence="4">
    <location>
        <begin position="354"/>
        <end position="377"/>
    </location>
</feature>
<proteinExistence type="predicted"/>
<keyword evidence="2" id="KW-0808">Transferase</keyword>
<evidence type="ECO:0000256" key="4">
    <source>
        <dbReference type="SAM" id="MobiDB-lite"/>
    </source>
</evidence>
<dbReference type="InterPro" id="IPR029063">
    <property type="entry name" value="SAM-dependent_MTases_sf"/>
</dbReference>
<dbReference type="Pfam" id="PF00145">
    <property type="entry name" value="DNA_methylase"/>
    <property type="match status" value="1"/>
</dbReference>
<evidence type="ECO:0000313" key="5">
    <source>
        <dbReference type="EMBL" id="GGF72221.1"/>
    </source>
</evidence>
<dbReference type="AlphaFoldDB" id="A0A917FEN8"/>
<dbReference type="GO" id="GO:0009307">
    <property type="term" value="P:DNA restriction-modification system"/>
    <property type="evidence" value="ECO:0007669"/>
    <property type="project" value="UniProtKB-KW"/>
</dbReference>
<dbReference type="InterPro" id="IPR001525">
    <property type="entry name" value="C5_MeTfrase"/>
</dbReference>
<comment type="caution">
    <text evidence="5">The sequence shown here is derived from an EMBL/GenBank/DDBJ whole genome shotgun (WGS) entry which is preliminary data.</text>
</comment>
<evidence type="ECO:0000256" key="1">
    <source>
        <dbReference type="ARBA" id="ARBA00022603"/>
    </source>
</evidence>
<keyword evidence="1" id="KW-0489">Methyltransferase</keyword>
<dbReference type="Gene3D" id="3.90.120.10">
    <property type="entry name" value="DNA Methylase, subunit A, domain 2"/>
    <property type="match status" value="1"/>
</dbReference>
<evidence type="ECO:0000256" key="2">
    <source>
        <dbReference type="ARBA" id="ARBA00022679"/>
    </source>
</evidence>
<sequence>MEQTMTTHYKTAAVLFGGIGGESAGLLQSQVEYGGKLYKFKLLCSIDSDPVACRNHDLITGEKTAVVMDLFRRWQYEAWHEQQPPSHWREMTPWDIWLAFGQQVPFFLFTSPPCKGLSGLLPQNKANSDKYQALNFLTVSGLELALQACDEYGGNVPAIIQLENVPRISTRGKKLLKQIKKLLQKYGYAVSIRADHNLGEIGGLGQNRVRFLIMARHEAQIPNVIYYPERKPLRTIGDIIGPLPFPGDMTAGGPLHRMPKLARKSWEKLMAIPAGGDWRDLNTFEFEKYRLQHEPRSGAWAVEDWNLTSRTVTGGAGVGRSNGVAAISDPRMNLGEGTHSNIYRLVRWEEESPCATGATGSNNGALSVADPRLSERDSRHPAAYRVAKDDEPAPCVTGTRFGSGAIAISDSRVNDRAGRYTNQFKMQSWLEPAKTVTGDTDIQSGAQLISDPRCRTILQPDCYGVQEWDMASKTIRGASRIMQSASSIADPRMKCAPRADTMGVQAWDVPAKTVTGTADIHSGAAAVADPRIPEPDERCVMIIIAEDGTWHRPLTTFEMAMLQSFPQFLPDGRPFQLEGCSDAKAREYIGNAVPKDAAEQMGNVVLLAGAEAEAEVSFELSWNPVWVVPFVEPMTVLVH</sequence>
<evidence type="ECO:0000313" key="6">
    <source>
        <dbReference type="Proteomes" id="UP000637643"/>
    </source>
</evidence>
<dbReference type="SUPFAM" id="SSF53335">
    <property type="entry name" value="S-adenosyl-L-methionine-dependent methyltransferases"/>
    <property type="match status" value="1"/>
</dbReference>
<evidence type="ECO:0008006" key="7">
    <source>
        <dbReference type="Google" id="ProtNLM"/>
    </source>
</evidence>
<dbReference type="RefSeq" id="WP_229696045.1">
    <property type="nucleotide sequence ID" value="NZ_BMKR01000006.1"/>
</dbReference>
<evidence type="ECO:0000256" key="3">
    <source>
        <dbReference type="ARBA" id="ARBA00022747"/>
    </source>
</evidence>
<dbReference type="Gene3D" id="3.40.50.150">
    <property type="entry name" value="Vaccinia Virus protein VP39"/>
    <property type="match status" value="1"/>
</dbReference>
<dbReference type="EMBL" id="BMKR01000006">
    <property type="protein sequence ID" value="GGF72221.1"/>
    <property type="molecule type" value="Genomic_DNA"/>
</dbReference>
<name>A0A917FEN8_9BACL</name>
<reference evidence="5" key="1">
    <citation type="journal article" date="2014" name="Int. J. Syst. Evol. Microbiol.">
        <title>Complete genome sequence of Corynebacterium casei LMG S-19264T (=DSM 44701T), isolated from a smear-ripened cheese.</title>
        <authorList>
            <consortium name="US DOE Joint Genome Institute (JGI-PGF)"/>
            <person name="Walter F."/>
            <person name="Albersmeier A."/>
            <person name="Kalinowski J."/>
            <person name="Ruckert C."/>
        </authorList>
    </citation>
    <scope>NUCLEOTIDE SEQUENCE</scope>
    <source>
        <strain evidence="5">CGMCC 1.16134</strain>
    </source>
</reference>
<keyword evidence="3" id="KW-0680">Restriction system</keyword>
<keyword evidence="6" id="KW-1185">Reference proteome</keyword>
<gene>
    <name evidence="5" type="ORF">GCM10010912_16670</name>
</gene>
<reference evidence="5" key="2">
    <citation type="submission" date="2020-09" db="EMBL/GenBank/DDBJ databases">
        <authorList>
            <person name="Sun Q."/>
            <person name="Zhou Y."/>
        </authorList>
    </citation>
    <scope>NUCLEOTIDE SEQUENCE</scope>
    <source>
        <strain evidence="5">CGMCC 1.16134</strain>
    </source>
</reference>
<organism evidence="5 6">
    <name type="scientific">Paenibacillus albidus</name>
    <dbReference type="NCBI Taxonomy" id="2041023"/>
    <lineage>
        <taxon>Bacteria</taxon>
        <taxon>Bacillati</taxon>
        <taxon>Bacillota</taxon>
        <taxon>Bacilli</taxon>
        <taxon>Bacillales</taxon>
        <taxon>Paenibacillaceae</taxon>
        <taxon>Paenibacillus</taxon>
    </lineage>
</organism>
<dbReference type="Proteomes" id="UP000637643">
    <property type="component" value="Unassembled WGS sequence"/>
</dbReference>
<accession>A0A917FEN8</accession>